<keyword evidence="9" id="KW-0238">DNA-binding</keyword>
<evidence type="ECO:0000259" key="14">
    <source>
        <dbReference type="PROSITE" id="PS50157"/>
    </source>
</evidence>
<evidence type="ECO:0000256" key="1">
    <source>
        <dbReference type="ARBA" id="ARBA00003767"/>
    </source>
</evidence>
<dbReference type="GeneTree" id="ENSGT01150000286918"/>
<dbReference type="FunFam" id="3.30.160.60:FF:002343">
    <property type="entry name" value="Zinc finger protein 33A"/>
    <property type="match status" value="1"/>
</dbReference>
<dbReference type="GO" id="GO:0000977">
    <property type="term" value="F:RNA polymerase II transcription regulatory region sequence-specific DNA binding"/>
    <property type="evidence" value="ECO:0007669"/>
    <property type="project" value="TreeGrafter"/>
</dbReference>
<keyword evidence="16" id="KW-1185">Reference proteome</keyword>
<keyword evidence="7" id="KW-0862">Zinc</keyword>
<feature type="domain" description="C2H2-type" evidence="14">
    <location>
        <begin position="360"/>
        <end position="387"/>
    </location>
</feature>
<dbReference type="FunFam" id="3.30.160.60:FF:000706">
    <property type="entry name" value="Zinc finger protein"/>
    <property type="match status" value="1"/>
</dbReference>
<dbReference type="OrthoDB" id="8113227at2759"/>
<name>A0A8C5PQV1_9ANUR</name>
<protein>
    <recommendedName>
        <fullName evidence="14">C2H2-type domain-containing protein</fullName>
    </recommendedName>
</protein>
<dbReference type="FunFam" id="3.30.160.60:FF:000358">
    <property type="entry name" value="zinc finger protein 24"/>
    <property type="match status" value="1"/>
</dbReference>
<dbReference type="SMART" id="SM00355">
    <property type="entry name" value="ZnF_C2H2"/>
    <property type="match status" value="9"/>
</dbReference>
<feature type="region of interest" description="Disordered" evidence="13">
    <location>
        <begin position="1"/>
        <end position="26"/>
    </location>
</feature>
<dbReference type="PROSITE" id="PS50157">
    <property type="entry name" value="ZINC_FINGER_C2H2_2"/>
    <property type="match status" value="9"/>
</dbReference>
<evidence type="ECO:0000256" key="10">
    <source>
        <dbReference type="ARBA" id="ARBA00023163"/>
    </source>
</evidence>
<evidence type="ECO:0000256" key="13">
    <source>
        <dbReference type="SAM" id="MobiDB-lite"/>
    </source>
</evidence>
<keyword evidence="10" id="KW-0804">Transcription</keyword>
<evidence type="ECO:0000256" key="5">
    <source>
        <dbReference type="ARBA" id="ARBA00022737"/>
    </source>
</evidence>
<keyword evidence="4" id="KW-0479">Metal-binding</keyword>
<feature type="domain" description="C2H2-type" evidence="14">
    <location>
        <begin position="332"/>
        <end position="359"/>
    </location>
</feature>
<dbReference type="PROSITE" id="PS00028">
    <property type="entry name" value="ZINC_FINGER_C2H2_1"/>
    <property type="match status" value="9"/>
</dbReference>
<evidence type="ECO:0000313" key="16">
    <source>
        <dbReference type="Proteomes" id="UP000694569"/>
    </source>
</evidence>
<feature type="domain" description="C2H2-type" evidence="14">
    <location>
        <begin position="472"/>
        <end position="499"/>
    </location>
</feature>
<evidence type="ECO:0000256" key="12">
    <source>
        <dbReference type="PROSITE-ProRule" id="PRU00042"/>
    </source>
</evidence>
<evidence type="ECO:0000256" key="9">
    <source>
        <dbReference type="ARBA" id="ARBA00023125"/>
    </source>
</evidence>
<feature type="domain" description="C2H2-type" evidence="14">
    <location>
        <begin position="528"/>
        <end position="555"/>
    </location>
</feature>
<dbReference type="GO" id="GO:0005634">
    <property type="term" value="C:nucleus"/>
    <property type="evidence" value="ECO:0007669"/>
    <property type="project" value="UniProtKB-SubCell"/>
</dbReference>
<feature type="compositionally biased region" description="Polar residues" evidence="13">
    <location>
        <begin position="267"/>
        <end position="287"/>
    </location>
</feature>
<evidence type="ECO:0000256" key="8">
    <source>
        <dbReference type="ARBA" id="ARBA00023015"/>
    </source>
</evidence>
<dbReference type="FunFam" id="3.30.160.60:FF:000624">
    <property type="entry name" value="zinc finger protein 697"/>
    <property type="match status" value="1"/>
</dbReference>
<dbReference type="GO" id="GO:0008270">
    <property type="term" value="F:zinc ion binding"/>
    <property type="evidence" value="ECO:0007669"/>
    <property type="project" value="UniProtKB-KW"/>
</dbReference>
<sequence>MRASDWGAERQRRRNRRRGRRPECARRTPTYPAAAGVRRMNAELPVAEKVWNLTLEILCLLVGEDCTVVRNRSDQKNPSLDMTCPLRSPKLEPRNEQKILELSNRIIHLLTGEEWDCLEDPEDLLTIVKMEDEEEDDNESLGKADEDAEPGSPEYPEDHAEQGDVASNVQDKNPMDLKVSVLTQDEEKSDVETKVPLNEDDPPADIPSGGEKRVKIRKHNLRKRTRTVQVKVQEEEEPYFNKIIIKEEDISTDISTDSEIRDDTEYRGSQSTCKTVSPSPEKSSRTDYTASIIQKTKCGEDRPFPCLECGKRFVSKSRLLSHQKNHTGDKPFACPECGKGFFCNSHLVRHQRLHTGEKPFPCSECGKCFSQSSNLAIHQRIHTGDKPFACSMCDKRFVCNSHLVIHQRIHTGEKPFACSKCGKCFISNTILAAHMRVHSGEKPYGCSVCGRCFMRKSDLVAHERIHTGEKPFSCTDCGKCFTQSSCLVSHRKIHAAEKPFVCSECGKRYVQKSDLEVHGKTHAGKKSFICSECGKCYSQYPDLLKHQRGHHGLEDK</sequence>
<dbReference type="FunFam" id="3.30.160.60:FF:000557">
    <property type="entry name" value="zinc finger and SCAN domain-containing protein 29"/>
    <property type="match status" value="1"/>
</dbReference>
<feature type="compositionally biased region" description="Basic residues" evidence="13">
    <location>
        <begin position="11"/>
        <end position="20"/>
    </location>
</feature>
<feature type="domain" description="C2H2-type" evidence="14">
    <location>
        <begin position="500"/>
        <end position="527"/>
    </location>
</feature>
<evidence type="ECO:0000256" key="11">
    <source>
        <dbReference type="ARBA" id="ARBA00023242"/>
    </source>
</evidence>
<evidence type="ECO:0000256" key="6">
    <source>
        <dbReference type="ARBA" id="ARBA00022771"/>
    </source>
</evidence>
<dbReference type="InterPro" id="IPR036236">
    <property type="entry name" value="Znf_C2H2_sf"/>
</dbReference>
<dbReference type="Ensembl" id="ENSLLET00000027295.1">
    <property type="protein sequence ID" value="ENSLLEP00000026287.1"/>
    <property type="gene ID" value="ENSLLEG00000016684.1"/>
</dbReference>
<keyword evidence="6 12" id="KW-0863">Zinc-finger</keyword>
<comment type="function">
    <text evidence="1">May be involved in transcriptional regulation.</text>
</comment>
<comment type="similarity">
    <text evidence="3">Belongs to the krueppel C2H2-type zinc-finger protein family.</text>
</comment>
<dbReference type="PANTHER" id="PTHR14196:SF12">
    <property type="entry name" value="ZINC FINGER PROTEIN 208-LIKE"/>
    <property type="match status" value="1"/>
</dbReference>
<feature type="region of interest" description="Disordered" evidence="13">
    <location>
        <begin position="132"/>
        <end position="210"/>
    </location>
</feature>
<dbReference type="Pfam" id="PF00096">
    <property type="entry name" value="zf-C2H2"/>
    <property type="match status" value="9"/>
</dbReference>
<reference evidence="15" key="2">
    <citation type="submission" date="2025-09" db="UniProtKB">
        <authorList>
            <consortium name="Ensembl"/>
        </authorList>
    </citation>
    <scope>IDENTIFICATION</scope>
</reference>
<dbReference type="InterPro" id="IPR013087">
    <property type="entry name" value="Znf_C2H2_type"/>
</dbReference>
<dbReference type="GO" id="GO:0000981">
    <property type="term" value="F:DNA-binding transcription factor activity, RNA polymerase II-specific"/>
    <property type="evidence" value="ECO:0007669"/>
    <property type="project" value="TreeGrafter"/>
</dbReference>
<dbReference type="SUPFAM" id="SSF57667">
    <property type="entry name" value="beta-beta-alpha zinc fingers"/>
    <property type="match status" value="5"/>
</dbReference>
<organism evidence="15 16">
    <name type="scientific">Leptobrachium leishanense</name>
    <name type="common">Leishan spiny toad</name>
    <dbReference type="NCBI Taxonomy" id="445787"/>
    <lineage>
        <taxon>Eukaryota</taxon>
        <taxon>Metazoa</taxon>
        <taxon>Chordata</taxon>
        <taxon>Craniata</taxon>
        <taxon>Vertebrata</taxon>
        <taxon>Euteleostomi</taxon>
        <taxon>Amphibia</taxon>
        <taxon>Batrachia</taxon>
        <taxon>Anura</taxon>
        <taxon>Pelobatoidea</taxon>
        <taxon>Megophryidae</taxon>
        <taxon>Leptobrachium</taxon>
    </lineage>
</organism>
<keyword evidence="11" id="KW-0539">Nucleus</keyword>
<evidence type="ECO:0000313" key="15">
    <source>
        <dbReference type="Ensembl" id="ENSLLEP00000026287.1"/>
    </source>
</evidence>
<reference evidence="15" key="1">
    <citation type="submission" date="2025-08" db="UniProtKB">
        <authorList>
            <consortium name="Ensembl"/>
        </authorList>
    </citation>
    <scope>IDENTIFICATION</scope>
</reference>
<feature type="domain" description="C2H2-type" evidence="14">
    <location>
        <begin position="416"/>
        <end position="443"/>
    </location>
</feature>
<evidence type="ECO:0000256" key="3">
    <source>
        <dbReference type="ARBA" id="ARBA00006991"/>
    </source>
</evidence>
<dbReference type="FunFam" id="3.30.160.60:FF:000322">
    <property type="entry name" value="GDNF-inducible zinc finger protein 1"/>
    <property type="match status" value="1"/>
</dbReference>
<dbReference type="FunFam" id="3.30.160.60:FF:000478">
    <property type="entry name" value="Zinc finger protein 133"/>
    <property type="match status" value="1"/>
</dbReference>
<keyword evidence="5" id="KW-0677">Repeat</keyword>
<feature type="domain" description="C2H2-type" evidence="14">
    <location>
        <begin position="304"/>
        <end position="331"/>
    </location>
</feature>
<dbReference type="FunFam" id="3.30.160.60:FF:000711">
    <property type="entry name" value="zinc finger protein 697"/>
    <property type="match status" value="1"/>
</dbReference>
<evidence type="ECO:0000256" key="2">
    <source>
        <dbReference type="ARBA" id="ARBA00004123"/>
    </source>
</evidence>
<feature type="domain" description="C2H2-type" evidence="14">
    <location>
        <begin position="444"/>
        <end position="471"/>
    </location>
</feature>
<dbReference type="Proteomes" id="UP000694569">
    <property type="component" value="Unplaced"/>
</dbReference>
<evidence type="ECO:0000256" key="4">
    <source>
        <dbReference type="ARBA" id="ARBA00022723"/>
    </source>
</evidence>
<feature type="domain" description="C2H2-type" evidence="14">
    <location>
        <begin position="388"/>
        <end position="415"/>
    </location>
</feature>
<feature type="region of interest" description="Disordered" evidence="13">
    <location>
        <begin position="256"/>
        <end position="287"/>
    </location>
</feature>
<dbReference type="FunFam" id="3.30.160.60:FF:003095">
    <property type="match status" value="1"/>
</dbReference>
<accession>A0A8C5PQV1</accession>
<dbReference type="Gene3D" id="3.30.160.60">
    <property type="entry name" value="Classic Zinc Finger"/>
    <property type="match status" value="9"/>
</dbReference>
<dbReference type="PANTHER" id="PTHR14196">
    <property type="entry name" value="ODD-SKIPPED - RELATED"/>
    <property type="match status" value="1"/>
</dbReference>
<comment type="subcellular location">
    <subcellularLocation>
        <location evidence="2">Nucleus</location>
    </subcellularLocation>
</comment>
<dbReference type="InterPro" id="IPR050717">
    <property type="entry name" value="C2H2-ZF_Transcription_Reg"/>
</dbReference>
<dbReference type="AlphaFoldDB" id="A0A8C5PQV1"/>
<keyword evidence="8" id="KW-0805">Transcription regulation</keyword>
<evidence type="ECO:0000256" key="7">
    <source>
        <dbReference type="ARBA" id="ARBA00022833"/>
    </source>
</evidence>
<proteinExistence type="inferred from homology"/>